<evidence type="ECO:0000256" key="10">
    <source>
        <dbReference type="ARBA" id="ARBA00047944"/>
    </source>
</evidence>
<proteinExistence type="inferred from homology"/>
<dbReference type="GO" id="GO:0070475">
    <property type="term" value="P:rRNA base methylation"/>
    <property type="evidence" value="ECO:0007669"/>
    <property type="project" value="TreeGrafter"/>
</dbReference>
<dbReference type="InterPro" id="IPR006700">
    <property type="entry name" value="RsmE"/>
</dbReference>
<protein>
    <recommendedName>
        <fullName evidence="3">16S rRNA (uracil(1498)-N(3))-methyltransferase</fullName>
        <ecNumber evidence="3">2.1.1.193</ecNumber>
    </recommendedName>
</protein>
<dbReference type="EMBL" id="VSSQ01003126">
    <property type="protein sequence ID" value="MPM19179.1"/>
    <property type="molecule type" value="Genomic_DNA"/>
</dbReference>
<dbReference type="PIRSF" id="PIRSF015601">
    <property type="entry name" value="MTase_slr0722"/>
    <property type="match status" value="1"/>
</dbReference>
<comment type="subcellular location">
    <subcellularLocation>
        <location evidence="1">Cytoplasm</location>
    </subcellularLocation>
</comment>
<dbReference type="PANTHER" id="PTHR30027">
    <property type="entry name" value="RIBOSOMAL RNA SMALL SUBUNIT METHYLTRANSFERASE E"/>
    <property type="match status" value="1"/>
</dbReference>
<evidence type="ECO:0000256" key="5">
    <source>
        <dbReference type="ARBA" id="ARBA00022552"/>
    </source>
</evidence>
<dbReference type="NCBIfam" id="NF008692">
    <property type="entry name" value="PRK11713.1-5"/>
    <property type="match status" value="1"/>
</dbReference>
<comment type="function">
    <text evidence="9">Specifically methylates the N3 position of the uracil ring of uridine 1498 (m3U1498) in 16S rRNA. Acts on the fully assembled 30S ribosomal subunit.</text>
</comment>
<dbReference type="EC" id="2.1.1.193" evidence="3"/>
<keyword evidence="6 13" id="KW-0489">Methyltransferase</keyword>
<dbReference type="Gene3D" id="3.40.1280.10">
    <property type="match status" value="1"/>
</dbReference>
<keyword evidence="4" id="KW-0963">Cytoplasm</keyword>
<reference evidence="13" key="1">
    <citation type="submission" date="2019-08" db="EMBL/GenBank/DDBJ databases">
        <authorList>
            <person name="Kucharzyk K."/>
            <person name="Murdoch R.W."/>
            <person name="Higgins S."/>
            <person name="Loffler F."/>
        </authorList>
    </citation>
    <scope>NUCLEOTIDE SEQUENCE</scope>
</reference>
<feature type="domain" description="Ribosomal RNA small subunit methyltransferase E methyltransferase" evidence="11">
    <location>
        <begin position="74"/>
        <end position="238"/>
    </location>
</feature>
<dbReference type="Pfam" id="PF04452">
    <property type="entry name" value="Methyltrans_RNA"/>
    <property type="match status" value="1"/>
</dbReference>
<dbReference type="Gene3D" id="2.40.240.20">
    <property type="entry name" value="Hypothetical PUA domain-like, domain 1"/>
    <property type="match status" value="1"/>
</dbReference>
<evidence type="ECO:0000259" key="11">
    <source>
        <dbReference type="Pfam" id="PF04452"/>
    </source>
</evidence>
<dbReference type="SUPFAM" id="SSF75217">
    <property type="entry name" value="alpha/beta knot"/>
    <property type="match status" value="1"/>
</dbReference>
<keyword evidence="8" id="KW-0949">S-adenosyl-L-methionine</keyword>
<evidence type="ECO:0000256" key="3">
    <source>
        <dbReference type="ARBA" id="ARBA00012328"/>
    </source>
</evidence>
<sequence>MPRFFVEEENIKDNIISLYGDDAGHISRVLRSKTGDMMTVCDGSGNDYEAAIIEISDNTVKLEIKNTTYTESEPAVKIILFQGLPKGDKMELIIQKCVELGVYSIIPVNTERCIVKLDKNKEKKKIERWQKVSESAAKQSGRGIVPQIGEVMSFGEALKKASQLDMSMIPYELERDRGLKEFLDDYRTKNGRTLGIFIGPEGGFAFEEIEKALNSGILPVTLGKRILRTETAGMTAVANTLFYLDM</sequence>
<evidence type="ECO:0000256" key="9">
    <source>
        <dbReference type="ARBA" id="ARBA00025699"/>
    </source>
</evidence>
<evidence type="ECO:0000256" key="1">
    <source>
        <dbReference type="ARBA" id="ARBA00004496"/>
    </source>
</evidence>
<dbReference type="InterPro" id="IPR046887">
    <property type="entry name" value="RsmE_PUA-like"/>
</dbReference>
<name>A0A644XSX0_9ZZZZ</name>
<gene>
    <name evidence="13" type="primary">rsmE_18</name>
    <name evidence="13" type="ORF">SDC9_65597</name>
</gene>
<evidence type="ECO:0000256" key="7">
    <source>
        <dbReference type="ARBA" id="ARBA00022679"/>
    </source>
</evidence>
<evidence type="ECO:0000313" key="13">
    <source>
        <dbReference type="EMBL" id="MPM19179.1"/>
    </source>
</evidence>
<comment type="similarity">
    <text evidence="2">Belongs to the RNA methyltransferase RsmE family.</text>
</comment>
<dbReference type="GO" id="GO:0070042">
    <property type="term" value="F:rRNA (uridine-N3-)-methyltransferase activity"/>
    <property type="evidence" value="ECO:0007669"/>
    <property type="project" value="TreeGrafter"/>
</dbReference>
<evidence type="ECO:0000256" key="4">
    <source>
        <dbReference type="ARBA" id="ARBA00022490"/>
    </source>
</evidence>
<evidence type="ECO:0000256" key="8">
    <source>
        <dbReference type="ARBA" id="ARBA00022691"/>
    </source>
</evidence>
<dbReference type="SUPFAM" id="SSF88697">
    <property type="entry name" value="PUA domain-like"/>
    <property type="match status" value="1"/>
</dbReference>
<dbReference type="NCBIfam" id="TIGR00046">
    <property type="entry name" value="RsmE family RNA methyltransferase"/>
    <property type="match status" value="1"/>
</dbReference>
<dbReference type="GO" id="GO:0005737">
    <property type="term" value="C:cytoplasm"/>
    <property type="evidence" value="ECO:0007669"/>
    <property type="project" value="UniProtKB-SubCell"/>
</dbReference>
<dbReference type="PANTHER" id="PTHR30027:SF3">
    <property type="entry name" value="16S RRNA (URACIL(1498)-N(3))-METHYLTRANSFERASE"/>
    <property type="match status" value="1"/>
</dbReference>
<dbReference type="InterPro" id="IPR029028">
    <property type="entry name" value="Alpha/beta_knot_MTases"/>
</dbReference>
<evidence type="ECO:0000259" key="12">
    <source>
        <dbReference type="Pfam" id="PF20260"/>
    </source>
</evidence>
<dbReference type="InterPro" id="IPR029026">
    <property type="entry name" value="tRNA_m1G_MTases_N"/>
</dbReference>
<dbReference type="InterPro" id="IPR015947">
    <property type="entry name" value="PUA-like_sf"/>
</dbReference>
<keyword evidence="5" id="KW-0698">rRNA processing</keyword>
<dbReference type="Pfam" id="PF20260">
    <property type="entry name" value="PUA_4"/>
    <property type="match status" value="1"/>
</dbReference>
<dbReference type="InterPro" id="IPR046886">
    <property type="entry name" value="RsmE_MTase_dom"/>
</dbReference>
<dbReference type="AlphaFoldDB" id="A0A644XSX0"/>
<comment type="caution">
    <text evidence="13">The sequence shown here is derived from an EMBL/GenBank/DDBJ whole genome shotgun (WGS) entry which is preliminary data.</text>
</comment>
<feature type="domain" description="Ribosomal RNA small subunit methyltransferase E PUA-like" evidence="12">
    <location>
        <begin position="18"/>
        <end position="64"/>
    </location>
</feature>
<evidence type="ECO:0000256" key="2">
    <source>
        <dbReference type="ARBA" id="ARBA00005528"/>
    </source>
</evidence>
<evidence type="ECO:0000256" key="6">
    <source>
        <dbReference type="ARBA" id="ARBA00022603"/>
    </source>
</evidence>
<dbReference type="CDD" id="cd18084">
    <property type="entry name" value="RsmE-like"/>
    <property type="match status" value="1"/>
</dbReference>
<accession>A0A644XSX0</accession>
<organism evidence="13">
    <name type="scientific">bioreactor metagenome</name>
    <dbReference type="NCBI Taxonomy" id="1076179"/>
    <lineage>
        <taxon>unclassified sequences</taxon>
        <taxon>metagenomes</taxon>
        <taxon>ecological metagenomes</taxon>
    </lineage>
</organism>
<keyword evidence="7 13" id="KW-0808">Transferase</keyword>
<comment type="catalytic activity">
    <reaction evidence="10">
        <text>uridine(1498) in 16S rRNA + S-adenosyl-L-methionine = N(3)-methyluridine(1498) in 16S rRNA + S-adenosyl-L-homocysteine + H(+)</text>
        <dbReference type="Rhea" id="RHEA:42920"/>
        <dbReference type="Rhea" id="RHEA-COMP:10283"/>
        <dbReference type="Rhea" id="RHEA-COMP:10284"/>
        <dbReference type="ChEBI" id="CHEBI:15378"/>
        <dbReference type="ChEBI" id="CHEBI:57856"/>
        <dbReference type="ChEBI" id="CHEBI:59789"/>
        <dbReference type="ChEBI" id="CHEBI:65315"/>
        <dbReference type="ChEBI" id="CHEBI:74502"/>
        <dbReference type="EC" id="2.1.1.193"/>
    </reaction>
</comment>